<dbReference type="AlphaFoldDB" id="A0A6J4Q9A8"/>
<accession>A0A6J4Q9A8</accession>
<organism evidence="2">
    <name type="scientific">uncultured Rubrobacteraceae bacterium</name>
    <dbReference type="NCBI Taxonomy" id="349277"/>
    <lineage>
        <taxon>Bacteria</taxon>
        <taxon>Bacillati</taxon>
        <taxon>Actinomycetota</taxon>
        <taxon>Rubrobacteria</taxon>
        <taxon>Rubrobacterales</taxon>
        <taxon>Rubrobacteraceae</taxon>
        <taxon>environmental samples</taxon>
    </lineage>
</organism>
<evidence type="ECO:0000256" key="1">
    <source>
        <dbReference type="SAM" id="MobiDB-lite"/>
    </source>
</evidence>
<feature type="region of interest" description="Disordered" evidence="1">
    <location>
        <begin position="30"/>
        <end position="127"/>
    </location>
</feature>
<feature type="non-terminal residue" evidence="2">
    <location>
        <position position="127"/>
    </location>
</feature>
<feature type="compositionally biased region" description="Basic residues" evidence="1">
    <location>
        <begin position="69"/>
        <end position="81"/>
    </location>
</feature>
<feature type="non-terminal residue" evidence="2">
    <location>
        <position position="1"/>
    </location>
</feature>
<sequence length="127" mass="14001">GPFRGTDEGFALRRGSGGVLSARLGFPAARPDLLHHGEVDPGRLRAGGAPDRQDPYHRGQHQQPALPARRGRRRRGGHDRRARPDHDRHNPRGARRRDQGLLGHGRPLPRHQHVPYRGEAARGGGGM</sequence>
<evidence type="ECO:0000313" key="2">
    <source>
        <dbReference type="EMBL" id="CAA9438106.1"/>
    </source>
</evidence>
<gene>
    <name evidence="2" type="ORF">AVDCRST_MAG22-3834</name>
</gene>
<name>A0A6J4Q9A8_9ACTN</name>
<feature type="compositionally biased region" description="Basic and acidic residues" evidence="1">
    <location>
        <begin position="32"/>
        <end position="43"/>
    </location>
</feature>
<proteinExistence type="predicted"/>
<reference evidence="2" key="1">
    <citation type="submission" date="2020-02" db="EMBL/GenBank/DDBJ databases">
        <authorList>
            <person name="Meier V. D."/>
        </authorList>
    </citation>
    <scope>NUCLEOTIDE SEQUENCE</scope>
    <source>
        <strain evidence="2">AVDCRST_MAG22</strain>
    </source>
</reference>
<protein>
    <submittedName>
        <fullName evidence="2">Secreted protein</fullName>
    </submittedName>
</protein>
<dbReference type="EMBL" id="CADCUV010000186">
    <property type="protein sequence ID" value="CAA9438106.1"/>
    <property type="molecule type" value="Genomic_DNA"/>
</dbReference>